<dbReference type="OrthoDB" id="9837935at2"/>
<evidence type="ECO:0000313" key="1">
    <source>
        <dbReference type="EMBL" id="ASD63597.1"/>
    </source>
</evidence>
<proteinExistence type="predicted"/>
<evidence type="ECO:0008006" key="3">
    <source>
        <dbReference type="Google" id="ProtNLM"/>
    </source>
</evidence>
<dbReference type="RefSeq" id="WP_088565126.1">
    <property type="nucleotide sequence ID" value="NZ_CP020946.1"/>
</dbReference>
<organism evidence="1 2">
    <name type="scientific">Bdellovibrio bacteriovorus</name>
    <dbReference type="NCBI Taxonomy" id="959"/>
    <lineage>
        <taxon>Bacteria</taxon>
        <taxon>Pseudomonadati</taxon>
        <taxon>Bdellovibrionota</taxon>
        <taxon>Bdellovibrionia</taxon>
        <taxon>Bdellovibrionales</taxon>
        <taxon>Pseudobdellovibrionaceae</taxon>
        <taxon>Bdellovibrio</taxon>
    </lineage>
</organism>
<reference evidence="1 2" key="1">
    <citation type="submission" date="2017-04" db="EMBL/GenBank/DDBJ databases">
        <title>Whole genome sequence of Bdellovibrio bacteriovorus strain SSB218315.</title>
        <authorList>
            <person name="Oyedara O."/>
            <person name="Rodriguez-Perez M.A."/>
        </authorList>
    </citation>
    <scope>NUCLEOTIDE SEQUENCE [LARGE SCALE GENOMIC DNA]</scope>
    <source>
        <strain evidence="1 2">SSB218315</strain>
    </source>
</reference>
<dbReference type="EMBL" id="CP020946">
    <property type="protein sequence ID" value="ASD63597.1"/>
    <property type="molecule type" value="Genomic_DNA"/>
</dbReference>
<protein>
    <recommendedName>
        <fullName evidence="3">OmpA-like domain-containing protein</fullName>
    </recommendedName>
</protein>
<dbReference type="Proteomes" id="UP000197003">
    <property type="component" value="Chromosome"/>
</dbReference>
<gene>
    <name evidence="1" type="ORF">B9G79_08420</name>
</gene>
<accession>A0A1Z3N824</accession>
<dbReference type="AlphaFoldDB" id="A0A1Z3N824"/>
<dbReference type="InterPro" id="IPR036737">
    <property type="entry name" value="OmpA-like_sf"/>
</dbReference>
<sequence length="166" mass="18116">MLRSAGLIITITSSLFLSIGCSTSPTNTQPSLTSADALPGTAHYTVVNFQPGTKELSKEEQNKIHQLTELAERHGHIHEIRILAWADRDYPSSGQNVPQGDSKLADERAAAVKALLKKDLQQMTVIDERNANLHPADSELNTAKASKALVLITYNPTTLNKGEHHE</sequence>
<name>A0A1Z3N824_BDEBC</name>
<dbReference type="Gene3D" id="3.30.1330.60">
    <property type="entry name" value="OmpA-like domain"/>
    <property type="match status" value="1"/>
</dbReference>
<evidence type="ECO:0000313" key="2">
    <source>
        <dbReference type="Proteomes" id="UP000197003"/>
    </source>
</evidence>
<dbReference type="PROSITE" id="PS51257">
    <property type="entry name" value="PROKAR_LIPOPROTEIN"/>
    <property type="match status" value="1"/>
</dbReference>